<dbReference type="GO" id="GO:0045202">
    <property type="term" value="C:synapse"/>
    <property type="evidence" value="ECO:0007669"/>
    <property type="project" value="TreeGrafter"/>
</dbReference>
<keyword evidence="1" id="KW-0393">Immunoglobulin domain</keyword>
<dbReference type="PANTHER" id="PTHR10075:SF63">
    <property type="entry name" value="CONTACTIN-4"/>
    <property type="match status" value="1"/>
</dbReference>
<dbReference type="GO" id="GO:0070593">
    <property type="term" value="P:dendrite self-avoidance"/>
    <property type="evidence" value="ECO:0007669"/>
    <property type="project" value="TreeGrafter"/>
</dbReference>
<name>A0A8J6DQE4_GALPY</name>
<gene>
    <name evidence="4" type="ORF">J0S82_013400</name>
</gene>
<dbReference type="FunFam" id="2.60.40.10:FF:000064">
    <property type="entry name" value="Contactin 1"/>
    <property type="match status" value="1"/>
</dbReference>
<feature type="region of interest" description="Disordered" evidence="2">
    <location>
        <begin position="106"/>
        <end position="132"/>
    </location>
</feature>
<dbReference type="GO" id="GO:0030424">
    <property type="term" value="C:axon"/>
    <property type="evidence" value="ECO:0007669"/>
    <property type="project" value="TreeGrafter"/>
</dbReference>
<dbReference type="InterPro" id="IPR013098">
    <property type="entry name" value="Ig_I-set"/>
</dbReference>
<proteinExistence type="predicted"/>
<dbReference type="InterPro" id="IPR003598">
    <property type="entry name" value="Ig_sub2"/>
</dbReference>
<dbReference type="InterPro" id="IPR036179">
    <property type="entry name" value="Ig-like_dom_sf"/>
</dbReference>
<dbReference type="Pfam" id="PF07679">
    <property type="entry name" value="I-set"/>
    <property type="match status" value="1"/>
</dbReference>
<dbReference type="EMBL" id="JAGFMF010011663">
    <property type="protein sequence ID" value="KAG8516846.1"/>
    <property type="molecule type" value="Genomic_DNA"/>
</dbReference>
<dbReference type="PANTHER" id="PTHR10075">
    <property type="entry name" value="BASIGIN RELATED"/>
    <property type="match status" value="1"/>
</dbReference>
<dbReference type="GO" id="GO:0098632">
    <property type="term" value="F:cell-cell adhesion mediator activity"/>
    <property type="evidence" value="ECO:0007669"/>
    <property type="project" value="TreeGrafter"/>
</dbReference>
<protein>
    <submittedName>
        <fullName evidence="4">Contactin-4</fullName>
    </submittedName>
</protein>
<dbReference type="GO" id="GO:0050808">
    <property type="term" value="P:synapse organization"/>
    <property type="evidence" value="ECO:0007669"/>
    <property type="project" value="TreeGrafter"/>
</dbReference>
<comment type="caution">
    <text evidence="4">The sequence shown here is derived from an EMBL/GenBank/DDBJ whole genome shotgun (WGS) entry which is preliminary data.</text>
</comment>
<dbReference type="PROSITE" id="PS50835">
    <property type="entry name" value="IG_LIKE"/>
    <property type="match status" value="1"/>
</dbReference>
<dbReference type="SUPFAM" id="SSF48726">
    <property type="entry name" value="Immunoglobulin"/>
    <property type="match status" value="1"/>
</dbReference>
<evidence type="ECO:0000259" key="3">
    <source>
        <dbReference type="PROSITE" id="PS50835"/>
    </source>
</evidence>
<dbReference type="GO" id="GO:0005886">
    <property type="term" value="C:plasma membrane"/>
    <property type="evidence" value="ECO:0007669"/>
    <property type="project" value="TreeGrafter"/>
</dbReference>
<evidence type="ECO:0000256" key="2">
    <source>
        <dbReference type="SAM" id="MobiDB-lite"/>
    </source>
</evidence>
<dbReference type="InterPro" id="IPR007110">
    <property type="entry name" value="Ig-like_dom"/>
</dbReference>
<dbReference type="AlphaFoldDB" id="A0A8J6DQE4"/>
<dbReference type="Gene3D" id="2.60.40.10">
    <property type="entry name" value="Immunoglobulins"/>
    <property type="match status" value="1"/>
</dbReference>
<evidence type="ECO:0000313" key="4">
    <source>
        <dbReference type="EMBL" id="KAG8516846.1"/>
    </source>
</evidence>
<sequence length="382" mass="40180">GAPSACERGGVGSVSCRQTPRLRTPAVCETLLLLNPALLQPHGPGPTGYGVTGGLEEPGDASPVSGQLSAWAWMCAWSSRLTGWLAAPPLDPVRAHWPQGGVPACPHPASAGRKGHNQVSAAKEEGGGPGEGSLRPRWAGLGLLCAVPWGCQPPAAACALGGPLVLASLLSLHRVPAPPSVHGADTRCPWCWHALSVVLALTGQTVMPACTVVMAAQGEGHRGGGPKWKRTQRVQMEPVKLSHGHRVGGRCPTRSGAVASLVGRRAGLAEAWCVCSRRVDDHALHGPVFTQEPSHVMFPLDSEEKKVKLTCEVQGNPKPHIRWKLNGTEVDTGMDFRYSVVEGSLLINNPNKTQDAGTYQCVAANSFGTIVSREAKLQFACK</sequence>
<feature type="non-terminal residue" evidence="4">
    <location>
        <position position="1"/>
    </location>
</feature>
<evidence type="ECO:0000256" key="1">
    <source>
        <dbReference type="ARBA" id="ARBA00023319"/>
    </source>
</evidence>
<evidence type="ECO:0000313" key="5">
    <source>
        <dbReference type="Proteomes" id="UP000700334"/>
    </source>
</evidence>
<dbReference type="GO" id="GO:0007411">
    <property type="term" value="P:axon guidance"/>
    <property type="evidence" value="ECO:0007669"/>
    <property type="project" value="TreeGrafter"/>
</dbReference>
<dbReference type="InterPro" id="IPR013783">
    <property type="entry name" value="Ig-like_fold"/>
</dbReference>
<dbReference type="GO" id="GO:0007156">
    <property type="term" value="P:homophilic cell adhesion via plasma membrane adhesion molecules"/>
    <property type="evidence" value="ECO:0007669"/>
    <property type="project" value="TreeGrafter"/>
</dbReference>
<dbReference type="Proteomes" id="UP000700334">
    <property type="component" value="Unassembled WGS sequence"/>
</dbReference>
<organism evidence="4 5">
    <name type="scientific">Galemys pyrenaicus</name>
    <name type="common">Iberian desman</name>
    <name type="synonym">Pyrenean desman</name>
    <dbReference type="NCBI Taxonomy" id="202257"/>
    <lineage>
        <taxon>Eukaryota</taxon>
        <taxon>Metazoa</taxon>
        <taxon>Chordata</taxon>
        <taxon>Craniata</taxon>
        <taxon>Vertebrata</taxon>
        <taxon>Euteleostomi</taxon>
        <taxon>Mammalia</taxon>
        <taxon>Eutheria</taxon>
        <taxon>Laurasiatheria</taxon>
        <taxon>Eulipotyphla</taxon>
        <taxon>Talpidae</taxon>
        <taxon>Galemys</taxon>
    </lineage>
</organism>
<reference evidence="4" key="1">
    <citation type="journal article" date="2021" name="Evol. Appl.">
        <title>The genome of the Pyrenean desman and the effects of bottlenecks and inbreeding on the genomic landscape of an endangered species.</title>
        <authorList>
            <person name="Escoda L."/>
            <person name="Castresana J."/>
        </authorList>
    </citation>
    <scope>NUCLEOTIDE SEQUENCE</scope>
    <source>
        <strain evidence="4">IBE-C5619</strain>
    </source>
</reference>
<keyword evidence="5" id="KW-1185">Reference proteome</keyword>
<feature type="domain" description="Ig-like" evidence="3">
    <location>
        <begin position="293"/>
        <end position="378"/>
    </location>
</feature>
<accession>A0A8J6DQE4</accession>
<dbReference type="SMART" id="SM00408">
    <property type="entry name" value="IGc2"/>
    <property type="match status" value="1"/>
</dbReference>
<dbReference type="OrthoDB" id="5982258at2759"/>